<accession>A0AA87WEG7</accession>
<gene>
    <name evidence="1" type="ORF">GCM10010987_79720</name>
</gene>
<evidence type="ECO:0000313" key="2">
    <source>
        <dbReference type="Proteomes" id="UP000625079"/>
    </source>
</evidence>
<dbReference type="AlphaFoldDB" id="A0AA87WEG7"/>
<protein>
    <submittedName>
        <fullName evidence="1">Uncharacterized protein</fullName>
    </submittedName>
</protein>
<name>A0AA87WEG7_9BRAD</name>
<reference evidence="1" key="2">
    <citation type="submission" date="2022-12" db="EMBL/GenBank/DDBJ databases">
        <authorList>
            <person name="Sun Q."/>
            <person name="Zhou Y."/>
        </authorList>
    </citation>
    <scope>NUCLEOTIDE SEQUENCE</scope>
    <source>
        <strain evidence="1">CGMCC 1.15034</strain>
    </source>
</reference>
<organism evidence="1 2">
    <name type="scientific">Bradyrhizobium guangdongense</name>
    <dbReference type="NCBI Taxonomy" id="1325090"/>
    <lineage>
        <taxon>Bacteria</taxon>
        <taxon>Pseudomonadati</taxon>
        <taxon>Pseudomonadota</taxon>
        <taxon>Alphaproteobacteria</taxon>
        <taxon>Hyphomicrobiales</taxon>
        <taxon>Nitrobacteraceae</taxon>
        <taxon>Bradyrhizobium</taxon>
    </lineage>
</organism>
<dbReference type="Proteomes" id="UP000625079">
    <property type="component" value="Unassembled WGS sequence"/>
</dbReference>
<evidence type="ECO:0000313" key="1">
    <source>
        <dbReference type="EMBL" id="GGI34507.1"/>
    </source>
</evidence>
<reference evidence="1" key="1">
    <citation type="journal article" date="2014" name="Int. J. Syst. Evol. Microbiol.">
        <title>Complete genome sequence of Corynebacterium casei LMG S-19264T (=DSM 44701T), isolated from a smear-ripened cheese.</title>
        <authorList>
            <consortium name="US DOE Joint Genome Institute (JGI-PGF)"/>
            <person name="Walter F."/>
            <person name="Albersmeier A."/>
            <person name="Kalinowski J."/>
            <person name="Ruckert C."/>
        </authorList>
    </citation>
    <scope>NUCLEOTIDE SEQUENCE</scope>
    <source>
        <strain evidence="1">CGMCC 1.15034</strain>
    </source>
</reference>
<comment type="caution">
    <text evidence="1">The sequence shown here is derived from an EMBL/GenBank/DDBJ whole genome shotgun (WGS) entry which is preliminary data.</text>
</comment>
<dbReference type="EMBL" id="BMHC01000046">
    <property type="protein sequence ID" value="GGI34507.1"/>
    <property type="molecule type" value="Genomic_DNA"/>
</dbReference>
<proteinExistence type="predicted"/>
<sequence length="54" mass="5837">MIARFVAVMGASSLSFPLATWTEQLGDWIAGNDAAYSFFGDATQLLVPTTPRSR</sequence>